<dbReference type="Proteomes" id="UP000192277">
    <property type="component" value="Unassembled WGS sequence"/>
</dbReference>
<organism evidence="1 2">
    <name type="scientific">Niastella koreensis</name>
    <dbReference type="NCBI Taxonomy" id="354356"/>
    <lineage>
        <taxon>Bacteria</taxon>
        <taxon>Pseudomonadati</taxon>
        <taxon>Bacteroidota</taxon>
        <taxon>Chitinophagia</taxon>
        <taxon>Chitinophagales</taxon>
        <taxon>Chitinophagaceae</taxon>
        <taxon>Niastella</taxon>
    </lineage>
</organism>
<proteinExistence type="predicted"/>
<gene>
    <name evidence="1" type="ORF">A4D02_00180</name>
</gene>
<name>A0ABX3P475_9BACT</name>
<evidence type="ECO:0000313" key="1">
    <source>
        <dbReference type="EMBL" id="OQP54781.1"/>
    </source>
</evidence>
<keyword evidence="2" id="KW-1185">Reference proteome</keyword>
<protein>
    <submittedName>
        <fullName evidence="1">Uncharacterized protein</fullName>
    </submittedName>
</protein>
<reference evidence="1 2" key="1">
    <citation type="submission" date="2016-04" db="EMBL/GenBank/DDBJ databases">
        <authorList>
            <person name="Chen L."/>
            <person name="Zhuang W."/>
            <person name="Wang G."/>
        </authorList>
    </citation>
    <scope>NUCLEOTIDE SEQUENCE [LARGE SCALE GENOMIC DNA]</scope>
    <source>
        <strain evidence="2">GR20</strain>
    </source>
</reference>
<comment type="caution">
    <text evidence="1">The sequence shown here is derived from an EMBL/GenBank/DDBJ whole genome shotgun (WGS) entry which is preliminary data.</text>
</comment>
<sequence>MLNKPKTYRQGGQCWQKSTERNADRRLKGIVVTGVPPRNRRKVFHFNKDPFILKGFVLNTFTANDFNTLQITLYQLIMIETSRL</sequence>
<evidence type="ECO:0000313" key="2">
    <source>
        <dbReference type="Proteomes" id="UP000192277"/>
    </source>
</evidence>
<accession>A0ABX3P475</accession>
<dbReference type="EMBL" id="LWBO01000001">
    <property type="protein sequence ID" value="OQP54781.1"/>
    <property type="molecule type" value="Genomic_DNA"/>
</dbReference>